<dbReference type="EMBL" id="JASCIQ010000002">
    <property type="protein sequence ID" value="MDI3402689.1"/>
    <property type="molecule type" value="Genomic_DNA"/>
</dbReference>
<evidence type="ECO:0000256" key="1">
    <source>
        <dbReference type="SAM" id="Phobius"/>
    </source>
</evidence>
<keyword evidence="1" id="KW-0812">Transmembrane</keyword>
<sequence>MAAPLPRPLRAARETRETRTGVSLRALRAAVFAAVCVALSAGGHALASCASVPLWSLAVGFLAVLAVALPLAGRPRSTPGIAASLTLGQLGLHALFGIGQQGAHVLPGSADSALIARAARLVCGAGAAAISPAEARRILSSAGIDPDSAVAAHQHGEAAVPGQGMAVGLAPDVPMLLGHLLAGLAAGWLLRRGDLALLRLFELSAYAAHGIEEGVLVRPLRAAVALALLLRAGLRTLLGRVPCAARTARWVLWQPRTAVLDDTVTRRGPPADAFALAA</sequence>
<dbReference type="RefSeq" id="WP_282540641.1">
    <property type="nucleotide sequence ID" value="NZ_JASCIQ010000002.1"/>
</dbReference>
<protein>
    <recommendedName>
        <fullName evidence="4">Integral membrane protein</fullName>
    </recommendedName>
</protein>
<evidence type="ECO:0000313" key="2">
    <source>
        <dbReference type="EMBL" id="MDI3402689.1"/>
    </source>
</evidence>
<feature type="transmembrane region" description="Helical" evidence="1">
    <location>
        <begin position="26"/>
        <end position="46"/>
    </location>
</feature>
<organism evidence="2 3">
    <name type="scientific">Streptomyces cavernicola</name>
    <dbReference type="NCBI Taxonomy" id="3043613"/>
    <lineage>
        <taxon>Bacteria</taxon>
        <taxon>Bacillati</taxon>
        <taxon>Actinomycetota</taxon>
        <taxon>Actinomycetes</taxon>
        <taxon>Kitasatosporales</taxon>
        <taxon>Streptomycetaceae</taxon>
        <taxon>Streptomyces</taxon>
    </lineage>
</organism>
<evidence type="ECO:0008006" key="4">
    <source>
        <dbReference type="Google" id="ProtNLM"/>
    </source>
</evidence>
<reference evidence="2 3" key="1">
    <citation type="submission" date="2023-05" db="EMBL/GenBank/DDBJ databases">
        <title>Draft genome sequence of Streptomyces sp. B-S-A6 isolated from a cave soil in Thailand.</title>
        <authorList>
            <person name="Chamroensaksri N."/>
            <person name="Muangham S."/>
        </authorList>
    </citation>
    <scope>NUCLEOTIDE SEQUENCE [LARGE SCALE GENOMIC DNA]</scope>
    <source>
        <strain evidence="2 3">B-S-A6</strain>
    </source>
</reference>
<comment type="caution">
    <text evidence="2">The sequence shown here is derived from an EMBL/GenBank/DDBJ whole genome shotgun (WGS) entry which is preliminary data.</text>
</comment>
<gene>
    <name evidence="2" type="ORF">QIS96_02465</name>
</gene>
<proteinExistence type="predicted"/>
<keyword evidence="3" id="KW-1185">Reference proteome</keyword>
<accession>A0ABT6S3L5</accession>
<dbReference type="Proteomes" id="UP001223978">
    <property type="component" value="Unassembled WGS sequence"/>
</dbReference>
<evidence type="ECO:0000313" key="3">
    <source>
        <dbReference type="Proteomes" id="UP001223978"/>
    </source>
</evidence>
<keyword evidence="1" id="KW-0472">Membrane</keyword>
<keyword evidence="1" id="KW-1133">Transmembrane helix</keyword>
<feature type="transmembrane region" description="Helical" evidence="1">
    <location>
        <begin position="52"/>
        <end position="73"/>
    </location>
</feature>
<name>A0ABT6S3L5_9ACTN</name>